<dbReference type="OrthoDB" id="9775106at2"/>
<name>A0A7C8GTH9_9BACI</name>
<dbReference type="SMART" id="SM00354">
    <property type="entry name" value="HTH_LACI"/>
    <property type="match status" value="1"/>
</dbReference>
<dbReference type="RefSeq" id="WP_153402761.1">
    <property type="nucleotide sequence ID" value="NZ_ML762429.1"/>
</dbReference>
<dbReference type="GO" id="GO:0000976">
    <property type="term" value="F:transcription cis-regulatory region binding"/>
    <property type="evidence" value="ECO:0007669"/>
    <property type="project" value="TreeGrafter"/>
</dbReference>
<comment type="caution">
    <text evidence="5">The sequence shown here is derived from an EMBL/GenBank/DDBJ whole genome shotgun (WGS) entry which is preliminary data.</text>
</comment>
<dbReference type="CDD" id="cd01392">
    <property type="entry name" value="HTH_LacI"/>
    <property type="match status" value="1"/>
</dbReference>
<dbReference type="Proteomes" id="UP000480246">
    <property type="component" value="Unassembled WGS sequence"/>
</dbReference>
<dbReference type="EMBL" id="WEID01000046">
    <property type="protein sequence ID" value="KAB8137448.1"/>
    <property type="molecule type" value="Genomic_DNA"/>
</dbReference>
<dbReference type="InterPro" id="IPR000843">
    <property type="entry name" value="HTH_LacI"/>
</dbReference>
<keyword evidence="1" id="KW-0805">Transcription regulation</keyword>
<dbReference type="Gene3D" id="3.40.50.2300">
    <property type="match status" value="2"/>
</dbReference>
<dbReference type="PROSITE" id="PS50932">
    <property type="entry name" value="HTH_LACI_2"/>
    <property type="match status" value="1"/>
</dbReference>
<dbReference type="PANTHER" id="PTHR30146">
    <property type="entry name" value="LACI-RELATED TRANSCRIPTIONAL REPRESSOR"/>
    <property type="match status" value="1"/>
</dbReference>
<keyword evidence="6" id="KW-1185">Reference proteome</keyword>
<dbReference type="SUPFAM" id="SSF53822">
    <property type="entry name" value="Periplasmic binding protein-like I"/>
    <property type="match status" value="1"/>
</dbReference>
<evidence type="ECO:0000313" key="5">
    <source>
        <dbReference type="EMBL" id="KAB8137448.1"/>
    </source>
</evidence>
<proteinExistence type="predicted"/>
<dbReference type="SUPFAM" id="SSF47413">
    <property type="entry name" value="lambda repressor-like DNA-binding domains"/>
    <property type="match status" value="1"/>
</dbReference>
<dbReference type="PROSITE" id="PS00356">
    <property type="entry name" value="HTH_LACI_1"/>
    <property type="match status" value="1"/>
</dbReference>
<protein>
    <submittedName>
        <fullName evidence="5">LacI family transcriptional regulator</fullName>
    </submittedName>
</protein>
<keyword evidence="3" id="KW-0804">Transcription</keyword>
<feature type="domain" description="HTH lacI-type" evidence="4">
    <location>
        <begin position="2"/>
        <end position="56"/>
    </location>
</feature>
<accession>A0A7C8GTH9</accession>
<keyword evidence="2" id="KW-0238">DNA-binding</keyword>
<dbReference type="InterPro" id="IPR028082">
    <property type="entry name" value="Peripla_BP_I"/>
</dbReference>
<evidence type="ECO:0000259" key="4">
    <source>
        <dbReference type="PROSITE" id="PS50932"/>
    </source>
</evidence>
<dbReference type="AlphaFoldDB" id="A0A7C8GTH9"/>
<evidence type="ECO:0000256" key="2">
    <source>
        <dbReference type="ARBA" id="ARBA00023125"/>
    </source>
</evidence>
<dbReference type="Gene3D" id="1.10.260.40">
    <property type="entry name" value="lambda repressor-like DNA-binding domains"/>
    <property type="match status" value="1"/>
</dbReference>
<reference evidence="5 6" key="1">
    <citation type="submission" date="2019-10" db="EMBL/GenBank/DDBJ databases">
        <title>Gracilibacillus sp. nov. isolated from rice seeds.</title>
        <authorList>
            <person name="He S."/>
        </authorList>
    </citation>
    <scope>NUCLEOTIDE SEQUENCE [LARGE SCALE GENOMIC DNA]</scope>
    <source>
        <strain evidence="5 6">TD8</strain>
    </source>
</reference>
<evidence type="ECO:0000256" key="1">
    <source>
        <dbReference type="ARBA" id="ARBA00023015"/>
    </source>
</evidence>
<dbReference type="PANTHER" id="PTHR30146:SF109">
    <property type="entry name" value="HTH-TYPE TRANSCRIPTIONAL REGULATOR GALS"/>
    <property type="match status" value="1"/>
</dbReference>
<dbReference type="GO" id="GO:0003700">
    <property type="term" value="F:DNA-binding transcription factor activity"/>
    <property type="evidence" value="ECO:0007669"/>
    <property type="project" value="TreeGrafter"/>
</dbReference>
<evidence type="ECO:0000256" key="3">
    <source>
        <dbReference type="ARBA" id="ARBA00023163"/>
    </source>
</evidence>
<sequence>MVTIWDVAKDSKVSKSTVSLVINNSDAVKMETKLRVLESIKKLGYVPNMAARELQTKVKNILGMVFLVNESAQKSHSFHSITETLFYDTFSGISSQLKDTDYGLLSERFSAVNQTSLPSLIKNNRVDGVFIIGGLFSEAFIKQLQERKIPAVLAGRYFPGIDSVAPDVHHAIYTGAKYLLENGHRNIAFINGPEQMQVAQQKLEGFEKALQETSETVMDKAVVHTDYTGTAGYQAMKQIWESGKRPDAILAASDGIAVGAMRYLYEQNVRIPDDISIMGYEQSIISEHAIPALTTMNISKEQMGEEACKMLLRRIETPNAEIVNHTVETSLVIRDSVRKR</sequence>
<evidence type="ECO:0000313" key="6">
    <source>
        <dbReference type="Proteomes" id="UP000480246"/>
    </source>
</evidence>
<dbReference type="InterPro" id="IPR010982">
    <property type="entry name" value="Lambda_DNA-bd_dom_sf"/>
</dbReference>
<dbReference type="CDD" id="cd06267">
    <property type="entry name" value="PBP1_LacI_sugar_binding-like"/>
    <property type="match status" value="1"/>
</dbReference>
<dbReference type="Pfam" id="PF00356">
    <property type="entry name" value="LacI"/>
    <property type="match status" value="1"/>
</dbReference>
<gene>
    <name evidence="5" type="ORF">F9U64_09420</name>
</gene>
<organism evidence="5 6">
    <name type="scientific">Gracilibacillus oryzae</name>
    <dbReference type="NCBI Taxonomy" id="1672701"/>
    <lineage>
        <taxon>Bacteria</taxon>
        <taxon>Bacillati</taxon>
        <taxon>Bacillota</taxon>
        <taxon>Bacilli</taxon>
        <taxon>Bacillales</taxon>
        <taxon>Bacillaceae</taxon>
        <taxon>Gracilibacillus</taxon>
    </lineage>
</organism>
<dbReference type="Pfam" id="PF13377">
    <property type="entry name" value="Peripla_BP_3"/>
    <property type="match status" value="1"/>
</dbReference>
<dbReference type="InterPro" id="IPR046335">
    <property type="entry name" value="LacI/GalR-like_sensor"/>
</dbReference>